<keyword evidence="3" id="KW-0949">S-adenosyl-L-methionine</keyword>
<dbReference type="GO" id="GO:0008171">
    <property type="term" value="F:O-methyltransferase activity"/>
    <property type="evidence" value="ECO:0007669"/>
    <property type="project" value="InterPro"/>
</dbReference>
<evidence type="ECO:0000313" key="5">
    <source>
        <dbReference type="EMBL" id="KAF6830392.1"/>
    </source>
</evidence>
<evidence type="ECO:0000313" key="6">
    <source>
        <dbReference type="Proteomes" id="UP000639643"/>
    </source>
</evidence>
<evidence type="ECO:0000256" key="3">
    <source>
        <dbReference type="ARBA" id="ARBA00022691"/>
    </source>
</evidence>
<dbReference type="Proteomes" id="UP000639643">
    <property type="component" value="Unassembled WGS sequence"/>
</dbReference>
<keyword evidence="6" id="KW-1185">Reference proteome</keyword>
<dbReference type="AlphaFoldDB" id="A0A8H6KF97"/>
<dbReference type="PANTHER" id="PTHR43712:SF8">
    <property type="entry name" value="O-METHYLTRANSFERASE AF390-400"/>
    <property type="match status" value="1"/>
</dbReference>
<dbReference type="OrthoDB" id="2410195at2759"/>
<protein>
    <submittedName>
        <fullName evidence="5">Sterigmatocystin 8-o-methyltransferase</fullName>
    </submittedName>
</protein>
<dbReference type="GO" id="GO:0032259">
    <property type="term" value="P:methylation"/>
    <property type="evidence" value="ECO:0007669"/>
    <property type="project" value="UniProtKB-KW"/>
</dbReference>
<dbReference type="InterPro" id="IPR029063">
    <property type="entry name" value="SAM-dependent_MTases_sf"/>
</dbReference>
<name>A0A8H6KF97_9PEZI</name>
<dbReference type="EMBL" id="WIGM01000285">
    <property type="protein sequence ID" value="KAF6830392.1"/>
    <property type="molecule type" value="Genomic_DNA"/>
</dbReference>
<dbReference type="Gene3D" id="1.10.10.10">
    <property type="entry name" value="Winged helix-like DNA-binding domain superfamily/Winged helix DNA-binding domain"/>
    <property type="match status" value="1"/>
</dbReference>
<keyword evidence="1 5" id="KW-0489">Methyltransferase</keyword>
<dbReference type="SUPFAM" id="SSF46785">
    <property type="entry name" value="Winged helix' DNA-binding domain"/>
    <property type="match status" value="1"/>
</dbReference>
<organism evidence="5 6">
    <name type="scientific">Colletotrichum musicola</name>
    <dbReference type="NCBI Taxonomy" id="2175873"/>
    <lineage>
        <taxon>Eukaryota</taxon>
        <taxon>Fungi</taxon>
        <taxon>Dikarya</taxon>
        <taxon>Ascomycota</taxon>
        <taxon>Pezizomycotina</taxon>
        <taxon>Sordariomycetes</taxon>
        <taxon>Hypocreomycetidae</taxon>
        <taxon>Glomerellales</taxon>
        <taxon>Glomerellaceae</taxon>
        <taxon>Colletotrichum</taxon>
        <taxon>Colletotrichum orchidearum species complex</taxon>
    </lineage>
</organism>
<reference evidence="5" key="1">
    <citation type="journal article" date="2020" name="Phytopathology">
        <title>Genome Sequence Resources of Colletotrichum truncatum, C. plurivorum, C. musicola, and C. sojae: Four Species Pathogenic to Soybean (Glycine max).</title>
        <authorList>
            <person name="Rogerio F."/>
            <person name="Boufleur T.R."/>
            <person name="Ciampi-Guillardi M."/>
            <person name="Sukno S.A."/>
            <person name="Thon M.R."/>
            <person name="Massola Junior N.S."/>
            <person name="Baroncelli R."/>
        </authorList>
    </citation>
    <scope>NUCLEOTIDE SEQUENCE</scope>
    <source>
        <strain evidence="5">LFN0074</strain>
    </source>
</reference>
<feature type="domain" description="O-methyltransferase C-terminal" evidence="4">
    <location>
        <begin position="171"/>
        <end position="371"/>
    </location>
</feature>
<evidence type="ECO:0000256" key="2">
    <source>
        <dbReference type="ARBA" id="ARBA00022679"/>
    </source>
</evidence>
<sequence length="392" mass="43283">MSEADAIVASLNDINAGLFADNNDRIRVRDALNKALRQMQNPWEIAWDNVITRCGGNAAIKTLIDVGAFKKWAEAGGEPITCTELAKLVDADEILIRRLMRAIAGQKLIVETDLDTYVPTPWAKALGEDPSLCAWYGGFYGELISPLLRTLPYFLKESGYKNPTDNADCNLQYWRGPGVSFFEYVGSNPLLTADFNDAMEGSSRGNLTDWVDVYPTKNLFEGARPGRPLVVDVGGGKGHDLVKFHVRHPGIPAGSLVLQDLPIILKDADVNPVIKVQEYDFFTPQPVKGARAYFMHGVLHDWPEPKGMEILRVVTEAMEKGYSKLLIHENMINERGAVARVTSLDILMMGGMAAAERTEGQWRSMAEGAGLKVVKIWRGMDMGECIIEAELA</sequence>
<dbReference type="InterPro" id="IPR036390">
    <property type="entry name" value="WH_DNA-bd_sf"/>
</dbReference>
<dbReference type="PANTHER" id="PTHR43712">
    <property type="entry name" value="PUTATIVE (AFU_ORTHOLOGUE AFUA_4G14580)-RELATED"/>
    <property type="match status" value="1"/>
</dbReference>
<keyword evidence="2 5" id="KW-0808">Transferase</keyword>
<comment type="caution">
    <text evidence="5">The sequence shown here is derived from an EMBL/GenBank/DDBJ whole genome shotgun (WGS) entry which is preliminary data.</text>
</comment>
<dbReference type="PROSITE" id="PS51683">
    <property type="entry name" value="SAM_OMT_II"/>
    <property type="match status" value="1"/>
</dbReference>
<evidence type="ECO:0000256" key="1">
    <source>
        <dbReference type="ARBA" id="ARBA00022603"/>
    </source>
</evidence>
<dbReference type="InterPro" id="IPR001077">
    <property type="entry name" value="COMT_C"/>
</dbReference>
<dbReference type="InterPro" id="IPR016461">
    <property type="entry name" value="COMT-like"/>
</dbReference>
<dbReference type="SUPFAM" id="SSF53335">
    <property type="entry name" value="S-adenosyl-L-methionine-dependent methyltransferases"/>
    <property type="match status" value="1"/>
</dbReference>
<evidence type="ECO:0000259" key="4">
    <source>
        <dbReference type="Pfam" id="PF00891"/>
    </source>
</evidence>
<dbReference type="Pfam" id="PF00891">
    <property type="entry name" value="Methyltransf_2"/>
    <property type="match status" value="1"/>
</dbReference>
<proteinExistence type="predicted"/>
<gene>
    <name evidence="5" type="ORF">CMUS01_07756</name>
</gene>
<accession>A0A8H6KF97</accession>
<dbReference type="Gene3D" id="3.40.50.150">
    <property type="entry name" value="Vaccinia Virus protein VP39"/>
    <property type="match status" value="1"/>
</dbReference>
<dbReference type="InterPro" id="IPR036388">
    <property type="entry name" value="WH-like_DNA-bd_sf"/>
</dbReference>